<dbReference type="EMBL" id="JABSWW010000001">
    <property type="protein sequence ID" value="NRT86797.1"/>
    <property type="molecule type" value="Genomic_DNA"/>
</dbReference>
<dbReference type="InterPro" id="IPR042099">
    <property type="entry name" value="ANL_N_sf"/>
</dbReference>
<dbReference type="SUPFAM" id="SSF56801">
    <property type="entry name" value="Acetyl-CoA synthetase-like"/>
    <property type="match status" value="1"/>
</dbReference>
<name>A0AAE5H4M7_CLOBE</name>
<dbReference type="InterPro" id="IPR000873">
    <property type="entry name" value="AMP-dep_synth/lig_dom"/>
</dbReference>
<protein>
    <submittedName>
        <fullName evidence="3">Acyl-coenzyme A synthetase/AMP-(Fatty) acid ligase</fullName>
    </submittedName>
</protein>
<dbReference type="Pfam" id="PF00501">
    <property type="entry name" value="AMP-binding"/>
    <property type="match status" value="1"/>
</dbReference>
<evidence type="ECO:0000313" key="4">
    <source>
        <dbReference type="Proteomes" id="UP000822184"/>
    </source>
</evidence>
<dbReference type="RefSeq" id="WP_023973744.1">
    <property type="nucleotide sequence ID" value="NZ_JABSWW010000001.1"/>
</dbReference>
<dbReference type="PANTHER" id="PTHR24096">
    <property type="entry name" value="LONG-CHAIN-FATTY-ACID--COA LIGASE"/>
    <property type="match status" value="1"/>
</dbReference>
<dbReference type="Proteomes" id="UP000822184">
    <property type="component" value="Unassembled WGS sequence"/>
</dbReference>
<dbReference type="Proteomes" id="UP001193748">
    <property type="component" value="Unassembled WGS sequence"/>
</dbReference>
<dbReference type="Gene3D" id="3.40.50.12780">
    <property type="entry name" value="N-terminal domain of ligase-like"/>
    <property type="match status" value="1"/>
</dbReference>
<accession>A0AAE5H4M7</accession>
<evidence type="ECO:0000313" key="3">
    <source>
        <dbReference type="EMBL" id="NSB14163.1"/>
    </source>
</evidence>
<reference evidence="3" key="2">
    <citation type="submission" date="2020-06" db="EMBL/GenBank/DDBJ databases">
        <title>Genomic insights into acetone-butanol-ethanol (ABE) fermentation by sequencing solventogenic clostridia strains.</title>
        <authorList>
            <person name="Brown S."/>
        </authorList>
    </citation>
    <scope>NUCLEOTIDE SEQUENCE</scope>
    <source>
        <strain evidence="3">DJ123</strain>
    </source>
</reference>
<evidence type="ECO:0000313" key="2">
    <source>
        <dbReference type="EMBL" id="NRT86797.1"/>
    </source>
</evidence>
<dbReference type="PROSITE" id="PS00455">
    <property type="entry name" value="AMP_BINDING"/>
    <property type="match status" value="1"/>
</dbReference>
<keyword evidence="3" id="KW-0436">Ligase</keyword>
<feature type="domain" description="AMP-dependent synthetase/ligase" evidence="1">
    <location>
        <begin position="6"/>
        <end position="341"/>
    </location>
</feature>
<organism evidence="3 4">
    <name type="scientific">Clostridium beijerinckii</name>
    <name type="common">Clostridium MP</name>
    <dbReference type="NCBI Taxonomy" id="1520"/>
    <lineage>
        <taxon>Bacteria</taxon>
        <taxon>Bacillati</taxon>
        <taxon>Bacillota</taxon>
        <taxon>Clostridia</taxon>
        <taxon>Eubacteriales</taxon>
        <taxon>Clostridiaceae</taxon>
        <taxon>Clostridium</taxon>
    </lineage>
</organism>
<dbReference type="EMBL" id="JABTDW010000001">
    <property type="protein sequence ID" value="NSB14163.1"/>
    <property type="molecule type" value="Genomic_DNA"/>
</dbReference>
<reference evidence="2" key="1">
    <citation type="submission" date="2020-05" db="EMBL/GenBank/DDBJ databases">
        <authorList>
            <person name="Brown S."/>
            <person name="Huntemann M."/>
            <person name="Clum A."/>
            <person name="Spunde A."/>
            <person name="Palaniappan K."/>
            <person name="Ritter S."/>
            <person name="Mikhailova N."/>
            <person name="Chen I.-M."/>
            <person name="Stamatis D."/>
            <person name="Reddy T."/>
            <person name="O'Malley R."/>
            <person name="Daum C."/>
            <person name="Shapiro N."/>
            <person name="Ivanova N."/>
            <person name="Kyrpides N."/>
            <person name="Woyke T."/>
        </authorList>
    </citation>
    <scope>NUCLEOTIDE SEQUENCE</scope>
    <source>
        <strain evidence="2">DJ080</strain>
    </source>
</reference>
<dbReference type="InterPro" id="IPR020845">
    <property type="entry name" value="AMP-binding_CS"/>
</dbReference>
<sequence length="470" mass="53343">MSLFSNINKNNKNIAIIDKLGNEYTYSELSEMINNFAGIFEKGSKSLILVRGKNNIESLIGYLGGISSGNTVLMIDASIDTELFNNIVESYKPEFIWQPADNKGKGCSYNYKSYELIRTDYEHDDNLYKDLSLVMLTSGSTGSPKGARLTLNNINSNAKAIAEYLSLDDTERPITNLPINYVYGLSVINSHLHVGATILLTDNSIVQREFWQFFKEYNATSFSGVPYTYEMLKILNFLKMDLKSLRYFTQAGGKLNSKLADEFIKYSKEKNVKFFIMYGQTEATARMSYLPPELNDKKVNSIGIPIPGGRLSVRTETGEEICISSKEGTLYYEGDNVMLGYAQNRVDLSKGDELNGCLNTHDIAYFDEDSFYYITGRESRFIKIVGKRINLEEIEQYLKKDGFNCIVGGFDELIVVAATDKESSKEIKRIIIKKFKIDYENIDIYYVPELLKTSNGKIDYKGIFKSYKRG</sequence>
<evidence type="ECO:0000259" key="1">
    <source>
        <dbReference type="Pfam" id="PF00501"/>
    </source>
</evidence>
<dbReference type="GO" id="GO:0016405">
    <property type="term" value="F:CoA-ligase activity"/>
    <property type="evidence" value="ECO:0007669"/>
    <property type="project" value="TreeGrafter"/>
</dbReference>
<proteinExistence type="predicted"/>
<reference evidence="2" key="3">
    <citation type="journal article" date="2022" name="Nat. Biotechnol.">
        <title>Carbon-negative production of acetone and isopropanol by gas fermentation at industrial pilot scale.</title>
        <authorList>
            <person name="Liew F.E."/>
            <person name="Nogle R."/>
            <person name="Abdalla T."/>
            <person name="Rasor B.J."/>
            <person name="Canter C."/>
            <person name="Jensen R.O."/>
            <person name="Wang L."/>
            <person name="Strutz J."/>
            <person name="Chirania P."/>
            <person name="De Tissera S."/>
            <person name="Mueller A.P."/>
            <person name="Ruan Z."/>
            <person name="Gao A."/>
            <person name="Tran L."/>
            <person name="Engle N.L."/>
            <person name="Bromley J.C."/>
            <person name="Daniell J."/>
            <person name="Conrado R."/>
            <person name="Tschaplinski T.J."/>
            <person name="Giannone R.J."/>
            <person name="Hettich R.L."/>
            <person name="Karim A.S."/>
            <person name="Simpson S.D."/>
            <person name="Brown S.D."/>
            <person name="Leang C."/>
            <person name="Jewett M.C."/>
            <person name="Kopke M."/>
        </authorList>
    </citation>
    <scope>NUCLEOTIDE SEQUENCE</scope>
    <source>
        <strain evidence="2">DJ080</strain>
    </source>
</reference>
<gene>
    <name evidence="2" type="ORF">B0H41_000476</name>
    <name evidence="3" type="ORF">BCD95_002422</name>
</gene>
<comment type="caution">
    <text evidence="3">The sequence shown here is derived from an EMBL/GenBank/DDBJ whole genome shotgun (WGS) entry which is preliminary data.</text>
</comment>
<dbReference type="AlphaFoldDB" id="A0AAE5H4M7"/>